<sequence>MVYCACAVADKALCEIIGYEIKLFELCSAALRRRVYSDCRYLADDCGKRRAVELPQLRTVENIQLAAGLPPLCCGLSKTACGERYGRSRALYAFI</sequence>
<gene>
    <name evidence="1" type="ORF">SDC9_129071</name>
</gene>
<dbReference type="EMBL" id="VSSQ01031209">
    <property type="protein sequence ID" value="MPM82013.1"/>
    <property type="molecule type" value="Genomic_DNA"/>
</dbReference>
<accession>A0A645CYR6</accession>
<proteinExistence type="predicted"/>
<protein>
    <submittedName>
        <fullName evidence="1">Uncharacterized protein</fullName>
    </submittedName>
</protein>
<dbReference type="AlphaFoldDB" id="A0A645CYR6"/>
<reference evidence="1" key="1">
    <citation type="submission" date="2019-08" db="EMBL/GenBank/DDBJ databases">
        <authorList>
            <person name="Kucharzyk K."/>
            <person name="Murdoch R.W."/>
            <person name="Higgins S."/>
            <person name="Loffler F."/>
        </authorList>
    </citation>
    <scope>NUCLEOTIDE SEQUENCE</scope>
</reference>
<name>A0A645CYR6_9ZZZZ</name>
<organism evidence="1">
    <name type="scientific">bioreactor metagenome</name>
    <dbReference type="NCBI Taxonomy" id="1076179"/>
    <lineage>
        <taxon>unclassified sequences</taxon>
        <taxon>metagenomes</taxon>
        <taxon>ecological metagenomes</taxon>
    </lineage>
</organism>
<comment type="caution">
    <text evidence="1">The sequence shown here is derived from an EMBL/GenBank/DDBJ whole genome shotgun (WGS) entry which is preliminary data.</text>
</comment>
<evidence type="ECO:0000313" key="1">
    <source>
        <dbReference type="EMBL" id="MPM82013.1"/>
    </source>
</evidence>